<organism evidence="1 2">
    <name type="scientific">Aspergillus wentii DTO 134E9</name>
    <dbReference type="NCBI Taxonomy" id="1073089"/>
    <lineage>
        <taxon>Eukaryota</taxon>
        <taxon>Fungi</taxon>
        <taxon>Dikarya</taxon>
        <taxon>Ascomycota</taxon>
        <taxon>Pezizomycotina</taxon>
        <taxon>Eurotiomycetes</taxon>
        <taxon>Eurotiomycetidae</taxon>
        <taxon>Eurotiales</taxon>
        <taxon>Aspergillaceae</taxon>
        <taxon>Aspergillus</taxon>
        <taxon>Aspergillus subgen. Cremei</taxon>
    </lineage>
</organism>
<proteinExistence type="predicted"/>
<dbReference type="AlphaFoldDB" id="A0A1L9RLI0"/>
<gene>
    <name evidence="1" type="ORF">ASPWEDRAFT_41020</name>
</gene>
<dbReference type="GeneID" id="63751295"/>
<dbReference type="RefSeq" id="XP_040689448.1">
    <property type="nucleotide sequence ID" value="XM_040835447.1"/>
</dbReference>
<evidence type="ECO:0000313" key="1">
    <source>
        <dbReference type="EMBL" id="OJJ35772.1"/>
    </source>
</evidence>
<accession>A0A1L9RLI0</accession>
<sequence length="82" mass="9226">MACDEAGYDYKVAVEQVLQNDTLVKSITDKTFILISPPRLLSWSADKSVPEWMWSLPRARFLPGVWAVTAHDSLSRTGDSEQ</sequence>
<dbReference type="OrthoDB" id="2106730at2759"/>
<keyword evidence="2" id="KW-1185">Reference proteome</keyword>
<dbReference type="EMBL" id="KV878212">
    <property type="protein sequence ID" value="OJJ35772.1"/>
    <property type="molecule type" value="Genomic_DNA"/>
</dbReference>
<protein>
    <submittedName>
        <fullName evidence="1">Uncharacterized protein</fullName>
    </submittedName>
</protein>
<reference evidence="2" key="1">
    <citation type="journal article" date="2017" name="Genome Biol.">
        <title>Comparative genomics reveals high biological diversity and specific adaptations in the industrially and medically important fungal genus Aspergillus.</title>
        <authorList>
            <person name="de Vries R.P."/>
            <person name="Riley R."/>
            <person name="Wiebenga A."/>
            <person name="Aguilar-Osorio G."/>
            <person name="Amillis S."/>
            <person name="Uchima C.A."/>
            <person name="Anderluh G."/>
            <person name="Asadollahi M."/>
            <person name="Askin M."/>
            <person name="Barry K."/>
            <person name="Battaglia E."/>
            <person name="Bayram O."/>
            <person name="Benocci T."/>
            <person name="Braus-Stromeyer S.A."/>
            <person name="Caldana C."/>
            <person name="Canovas D."/>
            <person name="Cerqueira G.C."/>
            <person name="Chen F."/>
            <person name="Chen W."/>
            <person name="Choi C."/>
            <person name="Clum A."/>
            <person name="Dos Santos R.A."/>
            <person name="Damasio A.R."/>
            <person name="Diallinas G."/>
            <person name="Emri T."/>
            <person name="Fekete E."/>
            <person name="Flipphi M."/>
            <person name="Freyberg S."/>
            <person name="Gallo A."/>
            <person name="Gournas C."/>
            <person name="Habgood R."/>
            <person name="Hainaut M."/>
            <person name="Harispe M.L."/>
            <person name="Henrissat B."/>
            <person name="Hilden K.S."/>
            <person name="Hope R."/>
            <person name="Hossain A."/>
            <person name="Karabika E."/>
            <person name="Karaffa L."/>
            <person name="Karanyi Z."/>
            <person name="Krasevec N."/>
            <person name="Kuo A."/>
            <person name="Kusch H."/>
            <person name="LaButti K."/>
            <person name="Lagendijk E.L."/>
            <person name="Lapidus A."/>
            <person name="Levasseur A."/>
            <person name="Lindquist E."/>
            <person name="Lipzen A."/>
            <person name="Logrieco A.F."/>
            <person name="MacCabe A."/>
            <person name="Maekelae M.R."/>
            <person name="Malavazi I."/>
            <person name="Melin P."/>
            <person name="Meyer V."/>
            <person name="Mielnichuk N."/>
            <person name="Miskei M."/>
            <person name="Molnar A.P."/>
            <person name="Mule G."/>
            <person name="Ngan C.Y."/>
            <person name="Orejas M."/>
            <person name="Orosz E."/>
            <person name="Ouedraogo J.P."/>
            <person name="Overkamp K.M."/>
            <person name="Park H.-S."/>
            <person name="Perrone G."/>
            <person name="Piumi F."/>
            <person name="Punt P.J."/>
            <person name="Ram A.F."/>
            <person name="Ramon A."/>
            <person name="Rauscher S."/>
            <person name="Record E."/>
            <person name="Riano-Pachon D.M."/>
            <person name="Robert V."/>
            <person name="Roehrig J."/>
            <person name="Ruller R."/>
            <person name="Salamov A."/>
            <person name="Salih N.S."/>
            <person name="Samson R.A."/>
            <person name="Sandor E."/>
            <person name="Sanguinetti M."/>
            <person name="Schuetze T."/>
            <person name="Sepcic K."/>
            <person name="Shelest E."/>
            <person name="Sherlock G."/>
            <person name="Sophianopoulou V."/>
            <person name="Squina F.M."/>
            <person name="Sun H."/>
            <person name="Susca A."/>
            <person name="Todd R.B."/>
            <person name="Tsang A."/>
            <person name="Unkles S.E."/>
            <person name="van de Wiele N."/>
            <person name="van Rossen-Uffink D."/>
            <person name="Oliveira J.V."/>
            <person name="Vesth T.C."/>
            <person name="Visser J."/>
            <person name="Yu J.-H."/>
            <person name="Zhou M."/>
            <person name="Andersen M.R."/>
            <person name="Archer D.B."/>
            <person name="Baker S.E."/>
            <person name="Benoit I."/>
            <person name="Brakhage A.A."/>
            <person name="Braus G.H."/>
            <person name="Fischer R."/>
            <person name="Frisvad J.C."/>
            <person name="Goldman G.H."/>
            <person name="Houbraken J."/>
            <person name="Oakley B."/>
            <person name="Pocsi I."/>
            <person name="Scazzocchio C."/>
            <person name="Seiboth B."/>
            <person name="vanKuyk P.A."/>
            <person name="Wortman J."/>
            <person name="Dyer P.S."/>
            <person name="Grigoriev I.V."/>
        </authorList>
    </citation>
    <scope>NUCLEOTIDE SEQUENCE [LARGE SCALE GENOMIC DNA]</scope>
    <source>
        <strain evidence="2">DTO 134E9</strain>
    </source>
</reference>
<evidence type="ECO:0000313" key="2">
    <source>
        <dbReference type="Proteomes" id="UP000184383"/>
    </source>
</evidence>
<name>A0A1L9RLI0_ASPWE</name>
<dbReference type="VEuPathDB" id="FungiDB:ASPWEDRAFT_41020"/>
<dbReference type="Proteomes" id="UP000184383">
    <property type="component" value="Unassembled WGS sequence"/>
</dbReference>